<keyword evidence="2" id="KW-1185">Reference proteome</keyword>
<dbReference type="HOGENOM" id="CLU_3354115_0_0_6"/>
<proteinExistence type="predicted"/>
<dbReference type="EnsemblBacteria" id="ABK39865">
    <property type="protein sequence ID" value="ABK39865"/>
    <property type="gene ID" value="AHA_0873"/>
</dbReference>
<dbReference type="Proteomes" id="UP000000756">
    <property type="component" value="Chromosome"/>
</dbReference>
<evidence type="ECO:0008006" key="3">
    <source>
        <dbReference type="Google" id="ProtNLM"/>
    </source>
</evidence>
<dbReference type="AlphaFoldDB" id="A0KGM0"/>
<evidence type="ECO:0000313" key="2">
    <source>
        <dbReference type="Proteomes" id="UP000000756"/>
    </source>
</evidence>
<dbReference type="PATRIC" id="fig|380703.7.peg.873"/>
<name>A0KGM0_AERHH</name>
<accession>A0KGM0</accession>
<dbReference type="STRING" id="380703.AHA_0873"/>
<evidence type="ECO:0000313" key="1">
    <source>
        <dbReference type="EMBL" id="ABK39865.1"/>
    </source>
</evidence>
<dbReference type="EMBL" id="CP000462">
    <property type="protein sequence ID" value="ABK39865.1"/>
    <property type="molecule type" value="Genomic_DNA"/>
</dbReference>
<organism evidence="1 2">
    <name type="scientific">Aeromonas hydrophila subsp. hydrophila (strain ATCC 7966 / DSM 30187 / BCRC 13018 / CCUG 14551 / JCM 1027 / KCTC 2358 / NCIMB 9240 / NCTC 8049)</name>
    <dbReference type="NCBI Taxonomy" id="380703"/>
    <lineage>
        <taxon>Bacteria</taxon>
        <taxon>Pseudomonadati</taxon>
        <taxon>Pseudomonadota</taxon>
        <taxon>Gammaproteobacteria</taxon>
        <taxon>Aeromonadales</taxon>
        <taxon>Aeromonadaceae</taxon>
        <taxon>Aeromonas</taxon>
    </lineage>
</organism>
<gene>
    <name evidence="1" type="ordered locus">AHA_0873</name>
</gene>
<dbReference type="KEGG" id="aha:AHA_0873"/>
<protein>
    <recommendedName>
        <fullName evidence="3">ABC transporter ATP-binding protein</fullName>
    </recommendedName>
</protein>
<reference evidence="1 2" key="1">
    <citation type="journal article" date="2006" name="J. Bacteriol.">
        <title>Genome sequence of Aeromonas hydrophila ATCC 7966T: jack of all trades.</title>
        <authorList>
            <person name="Seshadri R."/>
            <person name="Joseph S.W."/>
            <person name="Chopra A.K."/>
            <person name="Sha J."/>
            <person name="Shaw J."/>
            <person name="Graf J."/>
            <person name="Haft D."/>
            <person name="Wu M."/>
            <person name="Ren Q."/>
            <person name="Rosovitz M.J."/>
            <person name="Madupu R."/>
            <person name="Tallon L."/>
            <person name="Kim M."/>
            <person name="Jin S."/>
            <person name="Vuong H."/>
            <person name="Stine O.C."/>
            <person name="Ali A."/>
            <person name="Horneman A.J."/>
            <person name="Heidelberg J.F."/>
        </authorList>
    </citation>
    <scope>NUCLEOTIDE SEQUENCE [LARGE SCALE GENOMIC DNA]</scope>
    <source>
        <strain evidence="2">ATCC 7966 / DSM 30187 / BCRC 13018 / CCUG 14551 / JCM 1027 / KCTC 2358 / NCIMB 9240 / NCTC 8049</strain>
    </source>
</reference>
<sequence length="36" mass="4005">MLLVDEGRIALQGTPDILHNSDHPGLLCYLGRTQEQ</sequence>